<evidence type="ECO:0000313" key="2">
    <source>
        <dbReference type="Proteomes" id="UP000059574"/>
    </source>
</evidence>
<proteinExistence type="predicted"/>
<organism evidence="1 2">
    <name type="scientific">Arthrobacter alpinus</name>
    <dbReference type="NCBI Taxonomy" id="656366"/>
    <lineage>
        <taxon>Bacteria</taxon>
        <taxon>Bacillati</taxon>
        <taxon>Actinomycetota</taxon>
        <taxon>Actinomycetes</taxon>
        <taxon>Micrococcales</taxon>
        <taxon>Micrococcaceae</taxon>
        <taxon>Arthrobacter</taxon>
    </lineage>
</organism>
<name>A0A0S2M1T5_9MICC</name>
<reference evidence="2" key="1">
    <citation type="submission" date="2015-11" db="EMBL/GenBank/DDBJ databases">
        <authorList>
            <person name="Kumar R."/>
            <person name="Singh D."/>
            <person name="Swarnkar M.K."/>
            <person name="Singh A.K."/>
            <person name="Kumar S."/>
        </authorList>
    </citation>
    <scope>NUCLEOTIDE SEQUENCE [LARGE SCALE GENOMIC DNA]</scope>
    <source>
        <strain evidence="2">ERGS4:06</strain>
    </source>
</reference>
<dbReference type="AlphaFoldDB" id="A0A0S2M1T5"/>
<evidence type="ECO:0000313" key="1">
    <source>
        <dbReference type="EMBL" id="ALO67403.1"/>
    </source>
</evidence>
<gene>
    <name evidence="1" type="ORF">AS189_14020</name>
</gene>
<reference evidence="1 2" key="2">
    <citation type="journal article" date="2016" name="J. Biotechnol.">
        <title>Complete genome sequence of Arthrobacter alpinus ERGS4:06, a yellow pigmented bacterium tolerant to cold and radiations isolated from Sikkim Himalaya.</title>
        <authorList>
            <person name="Kumar R."/>
            <person name="Singh D."/>
            <person name="Swarnkar M.K."/>
            <person name="Singh A.K."/>
            <person name="Kumar S."/>
        </authorList>
    </citation>
    <scope>NUCLEOTIDE SEQUENCE [LARGE SCALE GENOMIC DNA]</scope>
    <source>
        <strain evidence="1 2">ERGS4:06</strain>
    </source>
</reference>
<dbReference type="EMBL" id="CP013200">
    <property type="protein sequence ID" value="ALO67403.1"/>
    <property type="molecule type" value="Genomic_DNA"/>
</dbReference>
<accession>A0A0S2M1T5</accession>
<protein>
    <submittedName>
        <fullName evidence="1">Uncharacterized protein</fullName>
    </submittedName>
</protein>
<sequence>MCRVPSSTVFGFVKDFGFEQGRVVVENHGDLPQDANRRIRDFSLQKINWRRTAGEIKPRTNPPPTFVDGVWRGLSRAWR</sequence>
<dbReference type="Proteomes" id="UP000059574">
    <property type="component" value="Chromosome"/>
</dbReference>